<evidence type="ECO:0000313" key="2">
    <source>
        <dbReference type="Proteomes" id="UP000594638"/>
    </source>
</evidence>
<dbReference type="EMBL" id="CACTIH010003953">
    <property type="protein sequence ID" value="CAA2987870.1"/>
    <property type="molecule type" value="Genomic_DNA"/>
</dbReference>
<comment type="caution">
    <text evidence="1">The sequence shown here is derived from an EMBL/GenBank/DDBJ whole genome shotgun (WGS) entry which is preliminary data.</text>
</comment>
<protein>
    <submittedName>
        <fullName evidence="1">Uncharacterized protein</fullName>
    </submittedName>
</protein>
<dbReference type="Proteomes" id="UP000594638">
    <property type="component" value="Unassembled WGS sequence"/>
</dbReference>
<dbReference type="AlphaFoldDB" id="A0A8S0S704"/>
<reference evidence="1 2" key="1">
    <citation type="submission" date="2019-12" db="EMBL/GenBank/DDBJ databases">
        <authorList>
            <person name="Alioto T."/>
            <person name="Alioto T."/>
            <person name="Gomez Garrido J."/>
        </authorList>
    </citation>
    <scope>NUCLEOTIDE SEQUENCE [LARGE SCALE GENOMIC DNA]</scope>
</reference>
<gene>
    <name evidence="1" type="ORF">OLEA9_A004819</name>
</gene>
<dbReference type="Gramene" id="OE9A004819T1">
    <property type="protein sequence ID" value="OE9A004819C1"/>
    <property type="gene ID" value="OE9A004819"/>
</dbReference>
<evidence type="ECO:0000313" key="1">
    <source>
        <dbReference type="EMBL" id="CAA2987870.1"/>
    </source>
</evidence>
<keyword evidence="2" id="KW-1185">Reference proteome</keyword>
<sequence>MNPIDFIILNTRNIVWAAQGISTLDRRTRKSLCPCFVSLQNGTHRSIESFLTYVKLSLSEGIDEANAFQLRAGKVFVNCSTAVRAMTELYHSLRITGINYEQNFELLQCSGI</sequence>
<accession>A0A8S0S704</accession>
<organism evidence="1 2">
    <name type="scientific">Olea europaea subsp. europaea</name>
    <dbReference type="NCBI Taxonomy" id="158383"/>
    <lineage>
        <taxon>Eukaryota</taxon>
        <taxon>Viridiplantae</taxon>
        <taxon>Streptophyta</taxon>
        <taxon>Embryophyta</taxon>
        <taxon>Tracheophyta</taxon>
        <taxon>Spermatophyta</taxon>
        <taxon>Magnoliopsida</taxon>
        <taxon>eudicotyledons</taxon>
        <taxon>Gunneridae</taxon>
        <taxon>Pentapetalae</taxon>
        <taxon>asterids</taxon>
        <taxon>lamiids</taxon>
        <taxon>Lamiales</taxon>
        <taxon>Oleaceae</taxon>
        <taxon>Oleeae</taxon>
        <taxon>Olea</taxon>
    </lineage>
</organism>
<name>A0A8S0S704_OLEEU</name>
<proteinExistence type="predicted"/>